<dbReference type="Proteomes" id="UP000247409">
    <property type="component" value="Unassembled WGS sequence"/>
</dbReference>
<evidence type="ECO:0000313" key="1">
    <source>
        <dbReference type="EMBL" id="PXF41505.1"/>
    </source>
</evidence>
<evidence type="ECO:0000313" key="2">
    <source>
        <dbReference type="Proteomes" id="UP000247409"/>
    </source>
</evidence>
<organism evidence="1 2">
    <name type="scientific">Gracilariopsis chorda</name>
    <dbReference type="NCBI Taxonomy" id="448386"/>
    <lineage>
        <taxon>Eukaryota</taxon>
        <taxon>Rhodophyta</taxon>
        <taxon>Florideophyceae</taxon>
        <taxon>Rhodymeniophycidae</taxon>
        <taxon>Gracilariales</taxon>
        <taxon>Gracilariaceae</taxon>
        <taxon>Gracilariopsis</taxon>
    </lineage>
</organism>
<dbReference type="EMBL" id="NBIV01000211">
    <property type="protein sequence ID" value="PXF41505.1"/>
    <property type="molecule type" value="Genomic_DNA"/>
</dbReference>
<comment type="caution">
    <text evidence="1">The sequence shown here is derived from an EMBL/GenBank/DDBJ whole genome shotgun (WGS) entry which is preliminary data.</text>
</comment>
<gene>
    <name evidence="1" type="ORF">BWQ96_08761</name>
</gene>
<accession>A0A2V3IHD4</accession>
<proteinExistence type="predicted"/>
<name>A0A2V3IHD4_9FLOR</name>
<keyword evidence="2" id="KW-1185">Reference proteome</keyword>
<dbReference type="STRING" id="448386.A0A2V3IHD4"/>
<dbReference type="OrthoDB" id="5570127at2759"/>
<sequence>MAANSLYYEQFLAGNFQVHCARLEDPGTPLDTRMELATEIRDSFDLYNLQYSQSFLNIFLLSFNTVLNPLTRPQQVDNTTHGLWALILESFNHVPHNDILHAKILNMLNPAMDLIQINNEHNAALAVHIVTDLHKNFRNQLSGRFQTFLDFKIVVYELFGKTAETLLVSHKNLRATGKPAPARIDPPTQSFMETIQCFLLILSIFQMYSHINA</sequence>
<protein>
    <submittedName>
        <fullName evidence="1">Putative transcription-associated protein 1</fullName>
    </submittedName>
</protein>
<dbReference type="AlphaFoldDB" id="A0A2V3IHD4"/>
<reference evidence="1 2" key="1">
    <citation type="journal article" date="2018" name="Mol. Biol. Evol.">
        <title>Analysis of the draft genome of the red seaweed Gracilariopsis chorda provides insights into genome size evolution in Rhodophyta.</title>
        <authorList>
            <person name="Lee J."/>
            <person name="Yang E.C."/>
            <person name="Graf L."/>
            <person name="Yang J.H."/>
            <person name="Qiu H."/>
            <person name="Zel Zion U."/>
            <person name="Chan C.X."/>
            <person name="Stephens T.G."/>
            <person name="Weber A.P.M."/>
            <person name="Boo G.H."/>
            <person name="Boo S.M."/>
            <person name="Kim K.M."/>
            <person name="Shin Y."/>
            <person name="Jung M."/>
            <person name="Lee S.J."/>
            <person name="Yim H.S."/>
            <person name="Lee J.H."/>
            <person name="Bhattacharya D."/>
            <person name="Yoon H.S."/>
        </authorList>
    </citation>
    <scope>NUCLEOTIDE SEQUENCE [LARGE SCALE GENOMIC DNA]</scope>
    <source>
        <strain evidence="1 2">SKKU-2015</strain>
        <tissue evidence="1">Whole body</tissue>
    </source>
</reference>